<organism evidence="2">
    <name type="scientific">marine metagenome</name>
    <dbReference type="NCBI Taxonomy" id="408172"/>
    <lineage>
        <taxon>unclassified sequences</taxon>
        <taxon>metagenomes</taxon>
        <taxon>ecological metagenomes</taxon>
    </lineage>
</organism>
<dbReference type="EMBL" id="UINC01048121">
    <property type="protein sequence ID" value="SVB58265.1"/>
    <property type="molecule type" value="Genomic_DNA"/>
</dbReference>
<reference evidence="2" key="1">
    <citation type="submission" date="2018-05" db="EMBL/GenBank/DDBJ databases">
        <authorList>
            <person name="Lanie J.A."/>
            <person name="Ng W.-L."/>
            <person name="Kazmierczak K.M."/>
            <person name="Andrzejewski T.M."/>
            <person name="Davidsen T.M."/>
            <person name="Wayne K.J."/>
            <person name="Tettelin H."/>
            <person name="Glass J.I."/>
            <person name="Rusch D."/>
            <person name="Podicherti R."/>
            <person name="Tsui H.-C.T."/>
            <person name="Winkler M.E."/>
        </authorList>
    </citation>
    <scope>NUCLEOTIDE SEQUENCE</scope>
</reference>
<proteinExistence type="predicted"/>
<accession>A0A382F6E7</accession>
<gene>
    <name evidence="2" type="ORF">METZ01_LOCUS211119</name>
</gene>
<name>A0A382F6E7_9ZZZZ</name>
<feature type="region of interest" description="Disordered" evidence="1">
    <location>
        <begin position="1"/>
        <end position="24"/>
    </location>
</feature>
<sequence>MVVLEDHPRPPAPHGGQEGDTVPDLYNGVTWTVPAADLSKDSGGKHSVPAGSTDYSVSVSNVIRRESRYHRGSCCHLQPGRRPPPHHLVGVQF</sequence>
<evidence type="ECO:0000313" key="2">
    <source>
        <dbReference type="EMBL" id="SVB58265.1"/>
    </source>
</evidence>
<evidence type="ECO:0000256" key="1">
    <source>
        <dbReference type="SAM" id="MobiDB-lite"/>
    </source>
</evidence>
<dbReference type="AlphaFoldDB" id="A0A382F6E7"/>
<feature type="region of interest" description="Disordered" evidence="1">
    <location>
        <begin position="73"/>
        <end position="93"/>
    </location>
</feature>
<protein>
    <submittedName>
        <fullName evidence="2">Uncharacterized protein</fullName>
    </submittedName>
</protein>